<dbReference type="Proteomes" id="UP000032024">
    <property type="component" value="Chromosome"/>
</dbReference>
<accession>A0AAN0T883</accession>
<keyword evidence="3" id="KW-1185">Reference proteome</keyword>
<organism evidence="2 3">
    <name type="scientific">Heyndrickxia coagulans</name>
    <name type="common">Weizmannia coagulans</name>
    <dbReference type="NCBI Taxonomy" id="1398"/>
    <lineage>
        <taxon>Bacteria</taxon>
        <taxon>Bacillati</taxon>
        <taxon>Bacillota</taxon>
        <taxon>Bacilli</taxon>
        <taxon>Bacillales</taxon>
        <taxon>Bacillaceae</taxon>
        <taxon>Heyndrickxia</taxon>
    </lineage>
</organism>
<proteinExistence type="predicted"/>
<protein>
    <submittedName>
        <fullName evidence="2">Uncharacterized protein</fullName>
    </submittedName>
</protein>
<evidence type="ECO:0000313" key="3">
    <source>
        <dbReference type="Proteomes" id="UP000032024"/>
    </source>
</evidence>
<gene>
    <name evidence="2" type="ORF">SB48_HM08orf04725</name>
</gene>
<feature type="compositionally biased region" description="Polar residues" evidence="1">
    <location>
        <begin position="35"/>
        <end position="44"/>
    </location>
</feature>
<evidence type="ECO:0000313" key="2">
    <source>
        <dbReference type="EMBL" id="AJO23754.1"/>
    </source>
</evidence>
<sequence>MEKINASILWEIQDAKVDSTHGEDKRTHFRKSNSKSDSLSKPKI</sequence>
<reference evidence="3" key="1">
    <citation type="submission" date="2015-01" db="EMBL/GenBank/DDBJ databases">
        <title>Comparative genome analysis of Bacillus coagulans HM-08, Clostridium butyricum HM-68, Bacillus subtilis HM-66 and Bacillus paralicheniformis BL-09.</title>
        <authorList>
            <person name="Zhang H."/>
        </authorList>
    </citation>
    <scope>NUCLEOTIDE SEQUENCE [LARGE SCALE GENOMIC DNA]</scope>
    <source>
        <strain evidence="3">HM-08</strain>
    </source>
</reference>
<evidence type="ECO:0000256" key="1">
    <source>
        <dbReference type="SAM" id="MobiDB-lite"/>
    </source>
</evidence>
<dbReference type="EMBL" id="CP010525">
    <property type="protein sequence ID" value="AJO23754.1"/>
    <property type="molecule type" value="Genomic_DNA"/>
</dbReference>
<dbReference type="AlphaFoldDB" id="A0AAN0T883"/>
<name>A0AAN0T883_HEYCO</name>
<feature type="region of interest" description="Disordered" evidence="1">
    <location>
        <begin position="18"/>
        <end position="44"/>
    </location>
</feature>